<keyword evidence="4" id="KW-0804">Transcription</keyword>
<evidence type="ECO:0000256" key="4">
    <source>
        <dbReference type="ARBA" id="ARBA00023163"/>
    </source>
</evidence>
<keyword evidence="3" id="KW-0238">DNA-binding</keyword>
<evidence type="ECO:0000256" key="1">
    <source>
        <dbReference type="ARBA" id="ARBA00022553"/>
    </source>
</evidence>
<dbReference type="CDD" id="cd06170">
    <property type="entry name" value="LuxR_C_like"/>
    <property type="match status" value="1"/>
</dbReference>
<dbReference type="InterPro" id="IPR036388">
    <property type="entry name" value="WH-like_DNA-bd_sf"/>
</dbReference>
<dbReference type="SUPFAM" id="SSF52172">
    <property type="entry name" value="CheY-like"/>
    <property type="match status" value="1"/>
</dbReference>
<dbReference type="Pfam" id="PF00072">
    <property type="entry name" value="Response_reg"/>
    <property type="match status" value="1"/>
</dbReference>
<dbReference type="SMART" id="SM00421">
    <property type="entry name" value="HTH_LUXR"/>
    <property type="match status" value="1"/>
</dbReference>
<dbReference type="PROSITE" id="PS50110">
    <property type="entry name" value="RESPONSE_REGULATORY"/>
    <property type="match status" value="1"/>
</dbReference>
<dbReference type="PROSITE" id="PS50043">
    <property type="entry name" value="HTH_LUXR_2"/>
    <property type="match status" value="1"/>
</dbReference>
<dbReference type="STRING" id="593133.SAMN04488006_1110"/>
<dbReference type="SMART" id="SM00448">
    <property type="entry name" value="REC"/>
    <property type="match status" value="1"/>
</dbReference>
<keyword evidence="9" id="KW-1185">Reference proteome</keyword>
<dbReference type="InterPro" id="IPR001789">
    <property type="entry name" value="Sig_transdc_resp-reg_receiver"/>
</dbReference>
<dbReference type="Proteomes" id="UP000199312">
    <property type="component" value="Unassembled WGS sequence"/>
</dbReference>
<dbReference type="InterPro" id="IPR000792">
    <property type="entry name" value="Tscrpt_reg_LuxR_C"/>
</dbReference>
<dbReference type="AlphaFoldDB" id="A0A1I6PJS6"/>
<name>A0A1I6PJS6_9FLAO</name>
<dbReference type="PANTHER" id="PTHR43214:SF41">
    <property type="entry name" value="NITRATE_NITRITE RESPONSE REGULATOR PROTEIN NARP"/>
    <property type="match status" value="1"/>
</dbReference>
<sequence length="208" mass="23443">MSPTIILADDHPILLTGTKHFLESKNFKILATALDGNNAYNEIIKKNPDIAILDFDMPKLNGLEIAAQCQLKGIKTKIIILTLFKEEAILQEIGKTIQGYILKEDALKEIEDCICQIVVENTYVSKNMKASIHFSNSQKEIHNLTATEAKILNYLAKNLSSSQIAEQLFISKRTVEKHRSNIIKKLNIPPTQNGLLLWVQQNSQLFNT</sequence>
<evidence type="ECO:0000313" key="8">
    <source>
        <dbReference type="EMBL" id="SFS40454.1"/>
    </source>
</evidence>
<dbReference type="Pfam" id="PF00196">
    <property type="entry name" value="GerE"/>
    <property type="match status" value="1"/>
</dbReference>
<feature type="domain" description="HTH luxR-type" evidence="6">
    <location>
        <begin position="137"/>
        <end position="203"/>
    </location>
</feature>
<keyword evidence="1 5" id="KW-0597">Phosphoprotein</keyword>
<organism evidence="8 9">
    <name type="scientific">Lutibacter maritimus</name>
    <dbReference type="NCBI Taxonomy" id="593133"/>
    <lineage>
        <taxon>Bacteria</taxon>
        <taxon>Pseudomonadati</taxon>
        <taxon>Bacteroidota</taxon>
        <taxon>Flavobacteriia</taxon>
        <taxon>Flavobacteriales</taxon>
        <taxon>Flavobacteriaceae</taxon>
        <taxon>Lutibacter</taxon>
    </lineage>
</organism>
<protein>
    <submittedName>
        <fullName evidence="8">Two component transcriptional regulator, LuxR family</fullName>
    </submittedName>
</protein>
<keyword evidence="2" id="KW-0805">Transcription regulation</keyword>
<reference evidence="9" key="1">
    <citation type="submission" date="2016-10" db="EMBL/GenBank/DDBJ databases">
        <authorList>
            <person name="Varghese N."/>
            <person name="Submissions S."/>
        </authorList>
    </citation>
    <scope>NUCLEOTIDE SEQUENCE [LARGE SCALE GENOMIC DNA]</scope>
    <source>
        <strain evidence="9">DSM 24450</strain>
    </source>
</reference>
<dbReference type="InterPro" id="IPR011006">
    <property type="entry name" value="CheY-like_superfamily"/>
</dbReference>
<evidence type="ECO:0000313" key="9">
    <source>
        <dbReference type="Proteomes" id="UP000199312"/>
    </source>
</evidence>
<dbReference type="CDD" id="cd17535">
    <property type="entry name" value="REC_NarL-like"/>
    <property type="match status" value="1"/>
</dbReference>
<dbReference type="OrthoDB" id="9795108at2"/>
<dbReference type="InterPro" id="IPR039420">
    <property type="entry name" value="WalR-like"/>
</dbReference>
<evidence type="ECO:0000256" key="3">
    <source>
        <dbReference type="ARBA" id="ARBA00023125"/>
    </source>
</evidence>
<dbReference type="GO" id="GO:0000160">
    <property type="term" value="P:phosphorelay signal transduction system"/>
    <property type="evidence" value="ECO:0007669"/>
    <property type="project" value="InterPro"/>
</dbReference>
<dbReference type="GO" id="GO:0006355">
    <property type="term" value="P:regulation of DNA-templated transcription"/>
    <property type="evidence" value="ECO:0007669"/>
    <property type="project" value="InterPro"/>
</dbReference>
<feature type="modified residue" description="4-aspartylphosphate" evidence="5">
    <location>
        <position position="54"/>
    </location>
</feature>
<evidence type="ECO:0000259" key="7">
    <source>
        <dbReference type="PROSITE" id="PS50110"/>
    </source>
</evidence>
<dbReference type="EMBL" id="FOZP01000002">
    <property type="protein sequence ID" value="SFS40454.1"/>
    <property type="molecule type" value="Genomic_DNA"/>
</dbReference>
<dbReference type="InterPro" id="IPR016032">
    <property type="entry name" value="Sig_transdc_resp-reg_C-effctor"/>
</dbReference>
<feature type="domain" description="Response regulatory" evidence="7">
    <location>
        <begin position="4"/>
        <end position="118"/>
    </location>
</feature>
<dbReference type="SUPFAM" id="SSF46894">
    <property type="entry name" value="C-terminal effector domain of the bipartite response regulators"/>
    <property type="match status" value="1"/>
</dbReference>
<dbReference type="Gene3D" id="3.40.50.2300">
    <property type="match status" value="1"/>
</dbReference>
<evidence type="ECO:0000256" key="2">
    <source>
        <dbReference type="ARBA" id="ARBA00023015"/>
    </source>
</evidence>
<gene>
    <name evidence="8" type="ORF">SAMN04488006_1110</name>
</gene>
<accession>A0A1I6PJS6</accession>
<evidence type="ECO:0000259" key="6">
    <source>
        <dbReference type="PROSITE" id="PS50043"/>
    </source>
</evidence>
<proteinExistence type="predicted"/>
<dbReference type="PANTHER" id="PTHR43214">
    <property type="entry name" value="TWO-COMPONENT RESPONSE REGULATOR"/>
    <property type="match status" value="1"/>
</dbReference>
<dbReference type="PRINTS" id="PR00038">
    <property type="entry name" value="HTHLUXR"/>
</dbReference>
<dbReference type="InterPro" id="IPR058245">
    <property type="entry name" value="NreC/VraR/RcsB-like_REC"/>
</dbReference>
<dbReference type="Gene3D" id="1.10.10.10">
    <property type="entry name" value="Winged helix-like DNA-binding domain superfamily/Winged helix DNA-binding domain"/>
    <property type="match status" value="1"/>
</dbReference>
<dbReference type="GO" id="GO:0003677">
    <property type="term" value="F:DNA binding"/>
    <property type="evidence" value="ECO:0007669"/>
    <property type="project" value="UniProtKB-KW"/>
</dbReference>
<dbReference type="RefSeq" id="WP_090223509.1">
    <property type="nucleotide sequence ID" value="NZ_FOZP01000002.1"/>
</dbReference>
<evidence type="ECO:0000256" key="5">
    <source>
        <dbReference type="PROSITE-ProRule" id="PRU00169"/>
    </source>
</evidence>